<proteinExistence type="predicted"/>
<dbReference type="AlphaFoldDB" id="A0A1Y2ECG1"/>
<accession>A0A1Y2ECG1</accession>
<dbReference type="Proteomes" id="UP000193467">
    <property type="component" value="Unassembled WGS sequence"/>
</dbReference>
<dbReference type="InParanoid" id="A0A1Y2ECG1"/>
<sequence>MSQLVDLVPFDPDNEVHVKELTRQRILCGWHTDMVETWRAKARKGDKGLRWIFRAKTPEALERFKEPLPEQEICSLSRELGPPSPDPDFRPIGHASLDWVDEIDGVKELELADRERGIITFSTFFMLVSQHGLGLGNAVMDELERLAGPPAFGAKFITLNTMDRDYATDPEVWKMLPGGYDPKRRINEDWYARRGYKAFRRAIPRYQETGVDGSSLLLNAVYMRKEVIAA</sequence>
<keyword evidence="2" id="KW-1185">Reference proteome</keyword>
<evidence type="ECO:0000313" key="2">
    <source>
        <dbReference type="Proteomes" id="UP000193467"/>
    </source>
</evidence>
<organism evidence="1 2">
    <name type="scientific">Leucosporidium creatinivorum</name>
    <dbReference type="NCBI Taxonomy" id="106004"/>
    <lineage>
        <taxon>Eukaryota</taxon>
        <taxon>Fungi</taxon>
        <taxon>Dikarya</taxon>
        <taxon>Basidiomycota</taxon>
        <taxon>Pucciniomycotina</taxon>
        <taxon>Microbotryomycetes</taxon>
        <taxon>Leucosporidiales</taxon>
        <taxon>Leucosporidium</taxon>
    </lineage>
</organism>
<dbReference type="EMBL" id="MCGR01000057">
    <property type="protein sequence ID" value="ORY69269.1"/>
    <property type="molecule type" value="Genomic_DNA"/>
</dbReference>
<dbReference type="OrthoDB" id="2326446at2759"/>
<gene>
    <name evidence="1" type="ORF">BCR35DRAFT_354630</name>
</gene>
<reference evidence="1 2" key="1">
    <citation type="submission" date="2016-07" db="EMBL/GenBank/DDBJ databases">
        <title>Pervasive Adenine N6-methylation of Active Genes in Fungi.</title>
        <authorList>
            <consortium name="DOE Joint Genome Institute"/>
            <person name="Mondo S.J."/>
            <person name="Dannebaum R.O."/>
            <person name="Kuo R.C."/>
            <person name="Labutti K."/>
            <person name="Haridas S."/>
            <person name="Kuo A."/>
            <person name="Salamov A."/>
            <person name="Ahrendt S.R."/>
            <person name="Lipzen A."/>
            <person name="Sullivan W."/>
            <person name="Andreopoulos W.B."/>
            <person name="Clum A."/>
            <person name="Lindquist E."/>
            <person name="Daum C."/>
            <person name="Ramamoorthy G.K."/>
            <person name="Gryganskyi A."/>
            <person name="Culley D."/>
            <person name="Magnuson J.K."/>
            <person name="James T.Y."/>
            <person name="O'Malley M.A."/>
            <person name="Stajich J.E."/>
            <person name="Spatafora J.W."/>
            <person name="Visel A."/>
            <person name="Grigoriev I.V."/>
        </authorList>
    </citation>
    <scope>NUCLEOTIDE SEQUENCE [LARGE SCALE GENOMIC DNA]</scope>
    <source>
        <strain evidence="1 2">62-1032</strain>
    </source>
</reference>
<protein>
    <recommendedName>
        <fullName evidence="3">N-acetyltransferase domain-containing protein</fullName>
    </recommendedName>
</protein>
<name>A0A1Y2ECG1_9BASI</name>
<dbReference type="STRING" id="106004.A0A1Y2ECG1"/>
<evidence type="ECO:0000313" key="1">
    <source>
        <dbReference type="EMBL" id="ORY69269.1"/>
    </source>
</evidence>
<comment type="caution">
    <text evidence="1">The sequence shown here is derived from an EMBL/GenBank/DDBJ whole genome shotgun (WGS) entry which is preliminary data.</text>
</comment>
<evidence type="ECO:0008006" key="3">
    <source>
        <dbReference type="Google" id="ProtNLM"/>
    </source>
</evidence>